<sequence length="64" mass="7276">MYVCLCNAVSDKVIRQVVRQHQPQSLKQLKQFVPIGTSCGKCIRQARLILEEETAKDAQLYKVA</sequence>
<dbReference type="GeneID" id="60869980"/>
<dbReference type="RefSeq" id="WP_012886346.1">
    <property type="nucleotide sequence ID" value="NZ_CP025799.1"/>
</dbReference>
<evidence type="ECO:0000313" key="15">
    <source>
        <dbReference type="Proteomes" id="UP000824976"/>
    </source>
</evidence>
<keyword evidence="6" id="KW-0411">Iron-sulfur</keyword>
<comment type="cofactor">
    <cofactor evidence="7">
        <name>[2Fe-2S] cluster</name>
        <dbReference type="ChEBI" id="CHEBI:190135"/>
    </cofactor>
</comment>
<feature type="domain" description="BFD-like [2Fe-2S]-binding" evidence="11">
    <location>
        <begin position="2"/>
        <end position="52"/>
    </location>
</feature>
<evidence type="ECO:0000256" key="1">
    <source>
        <dbReference type="ARBA" id="ARBA00022448"/>
    </source>
</evidence>
<dbReference type="NCBIfam" id="NF007803">
    <property type="entry name" value="PRK10509.1"/>
    <property type="match status" value="1"/>
</dbReference>
<evidence type="ECO:0000256" key="6">
    <source>
        <dbReference type="ARBA" id="ARBA00023014"/>
    </source>
</evidence>
<evidence type="ECO:0000256" key="2">
    <source>
        <dbReference type="ARBA" id="ARBA00022714"/>
    </source>
</evidence>
<dbReference type="PANTHER" id="PTHR37424">
    <property type="entry name" value="BACTERIOFERRITIN-ASSOCIATED FERREDOXIN"/>
    <property type="match status" value="1"/>
</dbReference>
<keyword evidence="2" id="KW-0001">2Fe-2S</keyword>
<dbReference type="GO" id="GO:0051537">
    <property type="term" value="F:2 iron, 2 sulfur cluster binding"/>
    <property type="evidence" value="ECO:0007669"/>
    <property type="project" value="UniProtKB-KW"/>
</dbReference>
<dbReference type="InterPro" id="IPR052371">
    <property type="entry name" value="BFD-associated_ferredoxin"/>
</dbReference>
<dbReference type="InterPro" id="IPR041854">
    <property type="entry name" value="BFD-like_2Fe2S-bd_dom_sf"/>
</dbReference>
<reference evidence="13 15" key="2">
    <citation type="submission" date="2019-06" db="EMBL/GenBank/DDBJ databases">
        <title>Complete genome of Dickeya zeae PL65.</title>
        <authorList>
            <person name="Boluk G."/>
            <person name="Arif M."/>
        </authorList>
    </citation>
    <scope>NUCLEOTIDE SEQUENCE [LARGE SCALE GENOMIC DNA]</scope>
    <source>
        <strain evidence="13 15">PL65</strain>
    </source>
</reference>
<evidence type="ECO:0000313" key="12">
    <source>
        <dbReference type="EMBL" id="QIZ49686.1"/>
    </source>
</evidence>
<keyword evidence="5" id="KW-0408">Iron</keyword>
<dbReference type="Proteomes" id="UP000500801">
    <property type="component" value="Chromosome"/>
</dbReference>
<organism evidence="12 14">
    <name type="scientific">Dickeya zeae</name>
    <dbReference type="NCBI Taxonomy" id="204042"/>
    <lineage>
        <taxon>Bacteria</taxon>
        <taxon>Pseudomonadati</taxon>
        <taxon>Pseudomonadota</taxon>
        <taxon>Gammaproteobacteria</taxon>
        <taxon>Enterobacterales</taxon>
        <taxon>Pectobacteriaceae</taxon>
        <taxon>Dickeya</taxon>
    </lineage>
</organism>
<reference evidence="12 14" key="1">
    <citation type="submission" date="2018-11" db="EMBL/GenBank/DDBJ databases">
        <title>Complete genome sequence of Dickeya zeae strain CE1 infecting Canna edulis Ker-Gawl. in China.</title>
        <authorList>
            <person name="Zhang J."/>
            <person name="Lin B."/>
            <person name="Shen H."/>
            <person name="Jiang S."/>
            <person name="Pu X."/>
            <person name="Sun D."/>
        </authorList>
    </citation>
    <scope>NUCLEOTIDE SEQUENCE [LARGE SCALE GENOMIC DNA]</scope>
    <source>
        <strain evidence="12 14">CE1</strain>
    </source>
</reference>
<comment type="similarity">
    <text evidence="10">Belongs to the Bfd family.</text>
</comment>
<comment type="function">
    <text evidence="9">Required for mobilization of iron from the bacterioferritin (BFR) complex.</text>
</comment>
<evidence type="ECO:0000256" key="8">
    <source>
        <dbReference type="ARBA" id="ARBA00039386"/>
    </source>
</evidence>
<keyword evidence="3" id="KW-0479">Metal-binding</keyword>
<evidence type="ECO:0000256" key="3">
    <source>
        <dbReference type="ARBA" id="ARBA00022723"/>
    </source>
</evidence>
<dbReference type="Proteomes" id="UP000824976">
    <property type="component" value="Chromosome"/>
</dbReference>
<keyword evidence="1" id="KW-0813">Transport</keyword>
<dbReference type="PANTHER" id="PTHR37424:SF1">
    <property type="entry name" value="BACTERIOFERRITIN-ASSOCIATED FERREDOXIN"/>
    <property type="match status" value="1"/>
</dbReference>
<accession>A0A2K9QJ59</accession>
<gene>
    <name evidence="12" type="ORF">DWG24_02245</name>
    <name evidence="13" type="ORF">FGI21_16655</name>
</gene>
<evidence type="ECO:0000313" key="13">
    <source>
        <dbReference type="EMBL" id="QYM94420.1"/>
    </source>
</evidence>
<evidence type="ECO:0000256" key="7">
    <source>
        <dbReference type="ARBA" id="ARBA00034078"/>
    </source>
</evidence>
<dbReference type="InterPro" id="IPR007419">
    <property type="entry name" value="BFD-like_2Fe2S-bd_dom"/>
</dbReference>
<dbReference type="GO" id="GO:0046872">
    <property type="term" value="F:metal ion binding"/>
    <property type="evidence" value="ECO:0007669"/>
    <property type="project" value="UniProtKB-KW"/>
</dbReference>
<evidence type="ECO:0000259" key="11">
    <source>
        <dbReference type="Pfam" id="PF04324"/>
    </source>
</evidence>
<evidence type="ECO:0000256" key="4">
    <source>
        <dbReference type="ARBA" id="ARBA00022982"/>
    </source>
</evidence>
<dbReference type="EMBL" id="CP033622">
    <property type="protein sequence ID" value="QIZ49686.1"/>
    <property type="molecule type" value="Genomic_DNA"/>
</dbReference>
<evidence type="ECO:0000256" key="10">
    <source>
        <dbReference type="ARBA" id="ARBA00046332"/>
    </source>
</evidence>
<dbReference type="EMBL" id="CP040817">
    <property type="protein sequence ID" value="QYM94420.1"/>
    <property type="molecule type" value="Genomic_DNA"/>
</dbReference>
<proteinExistence type="inferred from homology"/>
<evidence type="ECO:0000256" key="9">
    <source>
        <dbReference type="ARBA" id="ARBA00046130"/>
    </source>
</evidence>
<evidence type="ECO:0000256" key="5">
    <source>
        <dbReference type="ARBA" id="ARBA00023004"/>
    </source>
</evidence>
<keyword evidence="15" id="KW-1185">Reference proteome</keyword>
<name>A0A2K9QJ59_9GAMM</name>
<protein>
    <recommendedName>
        <fullName evidence="8">Bacterioferritin-associated ferredoxin</fullName>
    </recommendedName>
</protein>
<keyword evidence="4" id="KW-0249">Electron transport</keyword>
<dbReference type="AlphaFoldDB" id="A0A2K9QJ59"/>
<dbReference type="Gene3D" id="1.10.10.1100">
    <property type="entry name" value="BFD-like [2Fe-2S]-binding domain"/>
    <property type="match status" value="1"/>
</dbReference>
<dbReference type="Pfam" id="PF04324">
    <property type="entry name" value="Fer2_BFD"/>
    <property type="match status" value="1"/>
</dbReference>
<evidence type="ECO:0000313" key="14">
    <source>
        <dbReference type="Proteomes" id="UP000500801"/>
    </source>
</evidence>